<proteinExistence type="predicted"/>
<evidence type="ECO:0000313" key="3">
    <source>
        <dbReference type="Proteomes" id="UP000503003"/>
    </source>
</evidence>
<reference evidence="2 3" key="1">
    <citation type="submission" date="2020-02" db="EMBL/GenBank/DDBJ databases">
        <title>A complete genome of a marine bacterium Vibrio sp. ZWAL4003 isolated from the mangrove sediment with the ability to degrade polysaccharides.</title>
        <authorList>
            <person name="Wu J."/>
            <person name="Qu W."/>
            <person name="Zeng R."/>
        </authorList>
    </citation>
    <scope>NUCLEOTIDE SEQUENCE [LARGE SCALE GENOMIC DNA]</scope>
    <source>
        <strain evidence="2 3">ZWAL4003</strain>
    </source>
</reference>
<dbReference type="Pfam" id="PF13517">
    <property type="entry name" value="FG-GAP_3"/>
    <property type="match status" value="2"/>
</dbReference>
<dbReference type="InterPro" id="IPR028994">
    <property type="entry name" value="Integrin_alpha_N"/>
</dbReference>
<name>A0A6G7CIX6_9VIBR</name>
<dbReference type="RefSeq" id="WP_165311670.1">
    <property type="nucleotide sequence ID" value="NZ_CP049331.1"/>
</dbReference>
<accession>A0A6G7CIX6</accession>
<evidence type="ECO:0000256" key="1">
    <source>
        <dbReference type="ARBA" id="ARBA00022729"/>
    </source>
</evidence>
<protein>
    <submittedName>
        <fullName evidence="2">VCBS repeat-containing protein</fullName>
    </submittedName>
</protein>
<dbReference type="InterPro" id="IPR013517">
    <property type="entry name" value="FG-GAP"/>
</dbReference>
<dbReference type="PANTHER" id="PTHR46580:SF4">
    <property type="entry name" value="ATP_GTP-BINDING PROTEIN"/>
    <property type="match status" value="1"/>
</dbReference>
<dbReference type="PANTHER" id="PTHR46580">
    <property type="entry name" value="SENSOR KINASE-RELATED"/>
    <property type="match status" value="1"/>
</dbReference>
<gene>
    <name evidence="2" type="ORF">G5S32_08825</name>
</gene>
<dbReference type="SUPFAM" id="SSF69318">
    <property type="entry name" value="Integrin alpha N-terminal domain"/>
    <property type="match status" value="1"/>
</dbReference>
<evidence type="ECO:0000313" key="2">
    <source>
        <dbReference type="EMBL" id="QIH42091.1"/>
    </source>
</evidence>
<dbReference type="KEGG" id="vzi:G5S32_08825"/>
<dbReference type="Proteomes" id="UP000503003">
    <property type="component" value="Chromosome 1"/>
</dbReference>
<keyword evidence="1" id="KW-0732">Signal</keyword>
<sequence>MPVQNINGYTPLTDAIAYIDANNDGYTDVFVATGSYLLEGEIISELFLNNTSNQFSYNNGPFNGDVVPATHARKTIVADFNGDSLLDMFIADHGYDASPFPGNNPKLIIQDNAGSFSWTRMTDQTGFHHTATAADIDNNGTIDVFVGGHSPFFYINDGNANFTFNDSLFPSRTVYSSELIDVDQDGYVDLLIGAHEFDGAATVIYWGSSGGSFTDANSTTLTSVDSYGTVLDFEAEDLDGDGDKDVVVTRTGGGNSNFYQGVYIQLLVNNGSRAFTDATTQINDNGTASDSWFPWLRAQDLDDDGDIDLFSDDIDDNFLLVNDGSGNFTRSTL</sequence>
<dbReference type="Gene3D" id="2.130.10.130">
    <property type="entry name" value="Integrin alpha, N-terminal"/>
    <property type="match status" value="2"/>
</dbReference>
<organism evidence="2 3">
    <name type="scientific">Vibrio ziniensis</name>
    <dbReference type="NCBI Taxonomy" id="2711221"/>
    <lineage>
        <taxon>Bacteria</taxon>
        <taxon>Pseudomonadati</taxon>
        <taxon>Pseudomonadota</taxon>
        <taxon>Gammaproteobacteria</taxon>
        <taxon>Vibrionales</taxon>
        <taxon>Vibrionaceae</taxon>
        <taxon>Vibrio</taxon>
    </lineage>
</organism>
<dbReference type="AlphaFoldDB" id="A0A6G7CIX6"/>
<dbReference type="EMBL" id="CP049331">
    <property type="protein sequence ID" value="QIH42091.1"/>
    <property type="molecule type" value="Genomic_DNA"/>
</dbReference>
<keyword evidence="3" id="KW-1185">Reference proteome</keyword>